<comment type="caution">
    <text evidence="1">The sequence shown here is derived from an EMBL/GenBank/DDBJ whole genome shotgun (WGS) entry which is preliminary data.</text>
</comment>
<organism evidence="1 2">
    <name type="scientific">marine gamma proteobacterium HTCC2143</name>
    <dbReference type="NCBI Taxonomy" id="247633"/>
    <lineage>
        <taxon>Bacteria</taxon>
        <taxon>Pseudomonadati</taxon>
        <taxon>Pseudomonadota</taxon>
        <taxon>Gammaproteobacteria</taxon>
        <taxon>Cellvibrionales</taxon>
        <taxon>Spongiibacteraceae</taxon>
        <taxon>BD1-7 clade</taxon>
    </lineage>
</organism>
<evidence type="ECO:0000313" key="1">
    <source>
        <dbReference type="EMBL" id="EAW31929.1"/>
    </source>
</evidence>
<name>A0YBJ9_9GAMM</name>
<sequence>MSAKETIKNTLDLVKMQRDELNVRIHLANMEVRDEWEDLERKWEDFTAKCHHLQQEVDPVVEDIHSATSLLGSELAAGYRKIKKAL</sequence>
<dbReference type="STRING" id="247633.GP2143_05745"/>
<dbReference type="OrthoDB" id="6197894at2"/>
<reference evidence="1 2" key="1">
    <citation type="journal article" date="2010" name="J. Bacteriol.">
        <title>Genome sequence of the oligotrophic marine Gammaproteobacterium HTCC2143, isolated from the Oregon Coast.</title>
        <authorList>
            <person name="Oh H.M."/>
            <person name="Kang I."/>
            <person name="Ferriera S."/>
            <person name="Giovannoni S.J."/>
            <person name="Cho J.C."/>
        </authorList>
    </citation>
    <scope>NUCLEOTIDE SEQUENCE [LARGE SCALE GENOMIC DNA]</scope>
    <source>
        <strain evidence="1 2">HTCC2143</strain>
    </source>
</reference>
<accession>A0YBJ9</accession>
<dbReference type="EMBL" id="AAVT01000002">
    <property type="protein sequence ID" value="EAW31929.1"/>
    <property type="molecule type" value="Genomic_DNA"/>
</dbReference>
<gene>
    <name evidence="1" type="ORF">GP2143_05745</name>
</gene>
<protein>
    <submittedName>
        <fullName evidence="1">Uncharacterized protein</fullName>
    </submittedName>
</protein>
<dbReference type="Proteomes" id="UP000004931">
    <property type="component" value="Unassembled WGS sequence"/>
</dbReference>
<evidence type="ECO:0000313" key="2">
    <source>
        <dbReference type="Proteomes" id="UP000004931"/>
    </source>
</evidence>
<dbReference type="AlphaFoldDB" id="A0YBJ9"/>
<proteinExistence type="predicted"/>
<dbReference type="eggNOG" id="ENOG5033B9C">
    <property type="taxonomic scope" value="Bacteria"/>
</dbReference>
<keyword evidence="2" id="KW-1185">Reference proteome</keyword>